<dbReference type="EMBL" id="KK107039">
    <property type="protein sequence ID" value="EZA61895.1"/>
    <property type="molecule type" value="Genomic_DNA"/>
</dbReference>
<feature type="compositionally biased region" description="Basic residues" evidence="1">
    <location>
        <begin position="598"/>
        <end position="613"/>
    </location>
</feature>
<dbReference type="Proteomes" id="UP000053097">
    <property type="component" value="Unassembled WGS sequence"/>
</dbReference>
<feature type="region of interest" description="Disordered" evidence="1">
    <location>
        <begin position="574"/>
        <end position="613"/>
    </location>
</feature>
<gene>
    <name evidence="2" type="ORF">X777_04706</name>
</gene>
<evidence type="ECO:0000313" key="3">
    <source>
        <dbReference type="Proteomes" id="UP000053097"/>
    </source>
</evidence>
<organism evidence="2 3">
    <name type="scientific">Ooceraea biroi</name>
    <name type="common">Clonal raider ant</name>
    <name type="synonym">Cerapachys biroi</name>
    <dbReference type="NCBI Taxonomy" id="2015173"/>
    <lineage>
        <taxon>Eukaryota</taxon>
        <taxon>Metazoa</taxon>
        <taxon>Ecdysozoa</taxon>
        <taxon>Arthropoda</taxon>
        <taxon>Hexapoda</taxon>
        <taxon>Insecta</taxon>
        <taxon>Pterygota</taxon>
        <taxon>Neoptera</taxon>
        <taxon>Endopterygota</taxon>
        <taxon>Hymenoptera</taxon>
        <taxon>Apocrita</taxon>
        <taxon>Aculeata</taxon>
        <taxon>Formicoidea</taxon>
        <taxon>Formicidae</taxon>
        <taxon>Dorylinae</taxon>
        <taxon>Ooceraea</taxon>
    </lineage>
</organism>
<dbReference type="OrthoDB" id="7398970at2759"/>
<sequence>MAMQTQTSDEVTSNESYITSKLRLVRLIVVQSSLGQRLFGLVDSFLWTVEKCAEWSLHSQEIVADDGRLVKPAYVRPLPWFLFLPSLMFLRGIRMTANLSARIMGYPEITPTKMVRIVQNSRKRVLAIKMSGRKNRQDSKDKRLSMHEARKALIRSIRLTLSTLSCLDASKPSLSPPPTRIHVNSAFGVDASLSSSSSSCTPQDQVRTSRSESTESDATLKDTVLSGTDSENSPEKAKESLNEMIAQLAQENSVDDKDYVPDDTYKDESSTEEDSTEEGTEEDISMVELSDIVEEANELLDHKSTGDESDTDRRIKQDLKKEVKQTPKGEVKQISTEVTEQSSKKATEKAVEQNSKKATEEAVEQSSKKATEQNSEKATEQSSTKATKQNSEKATKQNSEKATEQSSKKATEQNSEKATEQSSEKATEQNSEKATEQSSEKATEQNSEKATEQSSEKATEQNSEKATEQTSEETAEQNSKEDLAQSPEQRILSSEESRAKVDDRLTRSRSHDSLECYTPDRSSQEGDLTFYSPISSDSDTPKEHSAPSAPTADKIVKTNQFLNGEIHYVSEAMISESKSPEGTNNGAVVEKRSTNVSKIHRGKRTSHGNRKKK</sequence>
<dbReference type="OMA" id="MVICTRP"/>
<feature type="compositionally biased region" description="Basic and acidic residues" evidence="1">
    <location>
        <begin position="342"/>
        <end position="379"/>
    </location>
</feature>
<feature type="compositionally biased region" description="Basic and acidic residues" evidence="1">
    <location>
        <begin position="390"/>
        <end position="467"/>
    </location>
</feature>
<evidence type="ECO:0000256" key="1">
    <source>
        <dbReference type="SAM" id="MobiDB-lite"/>
    </source>
</evidence>
<protein>
    <submittedName>
        <fullName evidence="2">Dynein heavy chain-like protein</fullName>
    </submittedName>
</protein>
<accession>A0A026X0R3</accession>
<dbReference type="Pfam" id="PF16091">
    <property type="entry name" value="DUF4820"/>
    <property type="match status" value="1"/>
</dbReference>
<dbReference type="AlphaFoldDB" id="A0A026X0R3"/>
<feature type="compositionally biased region" description="Polar residues" evidence="1">
    <location>
        <begin position="380"/>
        <end position="389"/>
    </location>
</feature>
<dbReference type="InterPro" id="IPR032150">
    <property type="entry name" value="DUF4820"/>
</dbReference>
<name>A0A026X0R3_OOCBI</name>
<reference evidence="2 3" key="1">
    <citation type="journal article" date="2014" name="Curr. Biol.">
        <title>The genome of the clonal raider ant Cerapachys biroi.</title>
        <authorList>
            <person name="Oxley P.R."/>
            <person name="Ji L."/>
            <person name="Fetter-Pruneda I."/>
            <person name="McKenzie S.K."/>
            <person name="Li C."/>
            <person name="Hu H."/>
            <person name="Zhang G."/>
            <person name="Kronauer D.J."/>
        </authorList>
    </citation>
    <scope>NUCLEOTIDE SEQUENCE [LARGE SCALE GENOMIC DNA]</scope>
</reference>
<keyword evidence="3" id="KW-1185">Reference proteome</keyword>
<proteinExistence type="predicted"/>
<feature type="region of interest" description="Disordered" evidence="1">
    <location>
        <begin position="192"/>
        <end position="557"/>
    </location>
</feature>
<feature type="compositionally biased region" description="Polar residues" evidence="1">
    <location>
        <begin position="576"/>
        <end position="586"/>
    </location>
</feature>
<feature type="compositionally biased region" description="Acidic residues" evidence="1">
    <location>
        <begin position="270"/>
        <end position="298"/>
    </location>
</feature>
<feature type="compositionally biased region" description="Basic and acidic residues" evidence="1">
    <location>
        <begin position="254"/>
        <end position="269"/>
    </location>
</feature>
<feature type="compositionally biased region" description="Basic and acidic residues" evidence="1">
    <location>
        <begin position="493"/>
        <end position="514"/>
    </location>
</feature>
<evidence type="ECO:0000313" key="2">
    <source>
        <dbReference type="EMBL" id="EZA61895.1"/>
    </source>
</evidence>
<dbReference type="STRING" id="2015173.A0A026X0R3"/>
<feature type="compositionally biased region" description="Basic and acidic residues" evidence="1">
    <location>
        <begin position="299"/>
        <end position="331"/>
    </location>
</feature>